<dbReference type="InterPro" id="IPR011993">
    <property type="entry name" value="PH-like_dom_sf"/>
</dbReference>
<dbReference type="EMBL" id="VJMH01005380">
    <property type="protein sequence ID" value="KAF0696666.1"/>
    <property type="molecule type" value="Genomic_DNA"/>
</dbReference>
<dbReference type="GO" id="GO:0005829">
    <property type="term" value="C:cytosol"/>
    <property type="evidence" value="ECO:0007669"/>
    <property type="project" value="GOC"/>
</dbReference>
<evidence type="ECO:0000259" key="2">
    <source>
        <dbReference type="PROSITE" id="PS50003"/>
    </source>
</evidence>
<dbReference type="Gene3D" id="2.30.29.30">
    <property type="entry name" value="Pleckstrin-homology domain (PH domain)/Phosphotyrosine-binding domain (PTB)"/>
    <property type="match status" value="1"/>
</dbReference>
<dbReference type="InterPro" id="IPR045188">
    <property type="entry name" value="Boi1/Boi2-like"/>
</dbReference>
<dbReference type="GO" id="GO:0055037">
    <property type="term" value="C:recycling endosome"/>
    <property type="evidence" value="ECO:0007669"/>
    <property type="project" value="TreeGrafter"/>
</dbReference>
<dbReference type="GO" id="GO:0042147">
    <property type="term" value="P:retrograde transport, endosome to Golgi"/>
    <property type="evidence" value="ECO:0007669"/>
    <property type="project" value="TreeGrafter"/>
</dbReference>
<keyword evidence="5" id="KW-1185">Reference proteome</keyword>
<dbReference type="SMART" id="SM00233">
    <property type="entry name" value="PH"/>
    <property type="match status" value="1"/>
</dbReference>
<evidence type="ECO:0000313" key="5">
    <source>
        <dbReference type="Proteomes" id="UP000332933"/>
    </source>
</evidence>
<evidence type="ECO:0000313" key="4">
    <source>
        <dbReference type="EMBL" id="VFT89453.1"/>
    </source>
</evidence>
<sequence>MSIKSGTLFKKGSGHGLVFKRYNWVPRHVTLTTDSLNYYDHQGGHIKGSIDLSDCTVASLEMLPADCTDTGKGLSTGWRIAIETPHGRYFLAALSEREMVEWMDALVSVVSQKHVLCQPTLSHRRRCFLPMVTQNGVSLLARV</sequence>
<dbReference type="Pfam" id="PF00169">
    <property type="entry name" value="PH"/>
    <property type="match status" value="1"/>
</dbReference>
<dbReference type="GO" id="GO:0005802">
    <property type="term" value="C:trans-Golgi network"/>
    <property type="evidence" value="ECO:0007669"/>
    <property type="project" value="TreeGrafter"/>
</dbReference>
<dbReference type="GO" id="GO:0001881">
    <property type="term" value="P:receptor recycling"/>
    <property type="evidence" value="ECO:0007669"/>
    <property type="project" value="TreeGrafter"/>
</dbReference>
<dbReference type="PANTHER" id="PTHR22902">
    <property type="entry name" value="SESQUIPEDALIAN"/>
    <property type="match status" value="1"/>
</dbReference>
<dbReference type="GO" id="GO:0005769">
    <property type="term" value="C:early endosome"/>
    <property type="evidence" value="ECO:0007669"/>
    <property type="project" value="TreeGrafter"/>
</dbReference>
<keyword evidence="1" id="KW-0597">Phosphoprotein</keyword>
<dbReference type="Proteomes" id="UP000332933">
    <property type="component" value="Unassembled WGS sequence"/>
</dbReference>
<dbReference type="InterPro" id="IPR001849">
    <property type="entry name" value="PH_domain"/>
</dbReference>
<feature type="domain" description="PH" evidence="2">
    <location>
        <begin position="1"/>
        <end position="111"/>
    </location>
</feature>
<dbReference type="GO" id="GO:0007032">
    <property type="term" value="P:endosome organization"/>
    <property type="evidence" value="ECO:0007669"/>
    <property type="project" value="TreeGrafter"/>
</dbReference>
<proteinExistence type="predicted"/>
<dbReference type="SUPFAM" id="SSF50729">
    <property type="entry name" value="PH domain-like"/>
    <property type="match status" value="1"/>
</dbReference>
<evidence type="ECO:0000313" key="3">
    <source>
        <dbReference type="EMBL" id="KAF0696666.1"/>
    </source>
</evidence>
<reference evidence="4 5" key="1">
    <citation type="submission" date="2019-03" db="EMBL/GenBank/DDBJ databases">
        <authorList>
            <person name="Gaulin E."/>
            <person name="Dumas B."/>
        </authorList>
    </citation>
    <scope>NUCLEOTIDE SEQUENCE [LARGE SCALE GENOMIC DNA]</scope>
    <source>
        <strain evidence="4">CBS 568.67</strain>
    </source>
</reference>
<gene>
    <name evidence="4" type="primary">Aste57867_12602</name>
    <name evidence="3" type="ORF">As57867_012556</name>
    <name evidence="4" type="ORF">ASTE57867_12602</name>
</gene>
<protein>
    <submittedName>
        <fullName evidence="4">Aste57867_12602 protein</fullName>
    </submittedName>
</protein>
<organism evidence="4 5">
    <name type="scientific">Aphanomyces stellatus</name>
    <dbReference type="NCBI Taxonomy" id="120398"/>
    <lineage>
        <taxon>Eukaryota</taxon>
        <taxon>Sar</taxon>
        <taxon>Stramenopiles</taxon>
        <taxon>Oomycota</taxon>
        <taxon>Saprolegniomycetes</taxon>
        <taxon>Saprolegniales</taxon>
        <taxon>Verrucalvaceae</taxon>
        <taxon>Aphanomyces</taxon>
    </lineage>
</organism>
<dbReference type="EMBL" id="CAADRA010005401">
    <property type="protein sequence ID" value="VFT89453.1"/>
    <property type="molecule type" value="Genomic_DNA"/>
</dbReference>
<name>A0A485KW10_9STRA</name>
<accession>A0A485KW10</accession>
<reference evidence="3" key="2">
    <citation type="submission" date="2019-06" db="EMBL/GenBank/DDBJ databases">
        <title>Genomics analysis of Aphanomyces spp. identifies a new class of oomycete effector associated with host adaptation.</title>
        <authorList>
            <person name="Gaulin E."/>
        </authorList>
    </citation>
    <scope>NUCLEOTIDE SEQUENCE</scope>
    <source>
        <strain evidence="3">CBS 578.67</strain>
    </source>
</reference>
<dbReference type="PROSITE" id="PS50003">
    <property type="entry name" value="PH_DOMAIN"/>
    <property type="match status" value="1"/>
</dbReference>
<dbReference type="PANTHER" id="PTHR22902:SF27">
    <property type="entry name" value="PLECKSTRIN HOMOLOGY DOMAIN-CONTAINING FAMILY A MEMBER 3"/>
    <property type="match status" value="1"/>
</dbReference>
<evidence type="ECO:0000256" key="1">
    <source>
        <dbReference type="ARBA" id="ARBA00022553"/>
    </source>
</evidence>
<dbReference type="AlphaFoldDB" id="A0A485KW10"/>
<dbReference type="OrthoDB" id="73676at2759"/>